<keyword evidence="2" id="KW-0653">Protein transport</keyword>
<evidence type="ECO:0000313" key="3">
    <source>
        <dbReference type="EMBL" id="GBG34830.1"/>
    </source>
</evidence>
<dbReference type="PANTHER" id="PTHR12806:SF0">
    <property type="entry name" value="VACUOLAR-SORTING PROTEIN SNF8"/>
    <property type="match status" value="1"/>
</dbReference>
<dbReference type="AlphaFoldDB" id="A0A2R5GVF6"/>
<dbReference type="PIRSF" id="PIRSF017215">
    <property type="entry name" value="ESCRT2_Vps22"/>
    <property type="match status" value="1"/>
</dbReference>
<evidence type="ECO:0000313" key="4">
    <source>
        <dbReference type="Proteomes" id="UP000241890"/>
    </source>
</evidence>
<dbReference type="InParanoid" id="A0A2R5GVF6"/>
<dbReference type="GO" id="GO:0043328">
    <property type="term" value="P:protein transport to vacuole involved in ubiquitin-dependent protein catabolic process via the multivesicular body sorting pathway"/>
    <property type="evidence" value="ECO:0007669"/>
    <property type="project" value="TreeGrafter"/>
</dbReference>
<dbReference type="SUPFAM" id="SSF46785">
    <property type="entry name" value="Winged helix' DNA-binding domain"/>
    <property type="match status" value="2"/>
</dbReference>
<comment type="subunit">
    <text evidence="2">Component of the endosomal sorting complex required for transport II (ESCRT-II).</text>
</comment>
<protein>
    <submittedName>
        <fullName evidence="3">Vacuolar-sorting protein SNF8</fullName>
    </submittedName>
</protein>
<evidence type="ECO:0000256" key="2">
    <source>
        <dbReference type="PIRNR" id="PIRNR017215"/>
    </source>
</evidence>
<gene>
    <name evidence="3" type="ORF">FCC1311_110522</name>
</gene>
<sequence length="248" mass="27926">MRRNVGVARAVRARKERDAYQGKGAELNRANLEHFQTQMAAFKRELENFAVKHKKQINKDPEFRNKFQNMCSKVGVDPLASNKGFWAEVLGVGSFFYELGVQIIHVCLATRDANGGIIQFEDLLQYLRRIRQRAGRETQQISEEDVQRAIASLEPLGNGLRTVKVGPRQMLVSVPMELSPDHTTVLEAAQTHAGVLSIPVVQRDLGWSQERAARVLDALQAQGMTWVDKQTKDGVPAYEFPSIQLNLM</sequence>
<organism evidence="3 4">
    <name type="scientific">Hondaea fermentalgiana</name>
    <dbReference type="NCBI Taxonomy" id="2315210"/>
    <lineage>
        <taxon>Eukaryota</taxon>
        <taxon>Sar</taxon>
        <taxon>Stramenopiles</taxon>
        <taxon>Bigyra</taxon>
        <taxon>Labyrinthulomycetes</taxon>
        <taxon>Thraustochytrida</taxon>
        <taxon>Thraustochytriidae</taxon>
        <taxon>Hondaea</taxon>
    </lineage>
</organism>
<keyword evidence="4" id="KW-1185">Reference proteome</keyword>
<comment type="similarity">
    <text evidence="1 2">Belongs to the SNF8 family.</text>
</comment>
<dbReference type="PANTHER" id="PTHR12806">
    <property type="entry name" value="EAP30 SUBUNIT OF ELL COMPLEX"/>
    <property type="match status" value="1"/>
</dbReference>
<dbReference type="InterPro" id="IPR016689">
    <property type="entry name" value="ESCRT-2_cplx_Snf8"/>
</dbReference>
<accession>A0A2R5GVF6</accession>
<comment type="caution">
    <text evidence="3">The sequence shown here is derived from an EMBL/GenBank/DDBJ whole genome shotgun (WGS) entry which is preliminary data.</text>
</comment>
<dbReference type="Gene3D" id="6.10.140.180">
    <property type="match status" value="1"/>
</dbReference>
<dbReference type="Pfam" id="PF04157">
    <property type="entry name" value="EAP30"/>
    <property type="match status" value="1"/>
</dbReference>
<dbReference type="OrthoDB" id="283883at2759"/>
<proteinExistence type="inferred from homology"/>
<keyword evidence="2" id="KW-0813">Transport</keyword>
<dbReference type="GO" id="GO:0000814">
    <property type="term" value="C:ESCRT II complex"/>
    <property type="evidence" value="ECO:0007669"/>
    <property type="project" value="UniProtKB-UniRule"/>
</dbReference>
<comment type="function">
    <text evidence="2">Component of the endosomal sorting complex required for transport II (ESCRT-II), which is required for multivesicular body (MVB) formation and sorting of endosomal cargo proteins into MVBs.</text>
</comment>
<dbReference type="Gene3D" id="1.10.10.10">
    <property type="entry name" value="Winged helix-like DNA-binding domain superfamily/Winged helix DNA-binding domain"/>
    <property type="match status" value="2"/>
</dbReference>
<evidence type="ECO:0000256" key="1">
    <source>
        <dbReference type="ARBA" id="ARBA00009834"/>
    </source>
</evidence>
<dbReference type="InterPro" id="IPR040608">
    <property type="entry name" value="Snf8/Vps36"/>
</dbReference>
<dbReference type="InterPro" id="IPR036390">
    <property type="entry name" value="WH_DNA-bd_sf"/>
</dbReference>
<dbReference type="Proteomes" id="UP000241890">
    <property type="component" value="Unassembled WGS sequence"/>
</dbReference>
<dbReference type="EMBL" id="BEYU01000220">
    <property type="protein sequence ID" value="GBG34830.1"/>
    <property type="molecule type" value="Genomic_DNA"/>
</dbReference>
<name>A0A2R5GVF6_9STRA</name>
<dbReference type="InterPro" id="IPR036388">
    <property type="entry name" value="WH-like_DNA-bd_sf"/>
</dbReference>
<reference evidence="3 4" key="1">
    <citation type="submission" date="2017-12" db="EMBL/GenBank/DDBJ databases">
        <title>Sequencing, de novo assembly and annotation of complete genome of a new Thraustochytrid species, strain FCC1311.</title>
        <authorList>
            <person name="Sedici K."/>
            <person name="Godart F."/>
            <person name="Aiese Cigliano R."/>
            <person name="Sanseverino W."/>
            <person name="Barakat M."/>
            <person name="Ortet P."/>
            <person name="Marechal E."/>
            <person name="Cagnac O."/>
            <person name="Amato A."/>
        </authorList>
    </citation>
    <scope>NUCLEOTIDE SEQUENCE [LARGE SCALE GENOMIC DNA]</scope>
</reference>